<dbReference type="EMBL" id="CYRY02015880">
    <property type="protein sequence ID" value="VCW85646.1"/>
    <property type="molecule type" value="Genomic_DNA"/>
</dbReference>
<name>A0A9X9LT72_GULGU</name>
<gene>
    <name evidence="2" type="ORF">BN2614_LOCUS4</name>
</gene>
<accession>A0A9X9LT72</accession>
<feature type="compositionally biased region" description="Basic and acidic residues" evidence="1">
    <location>
        <begin position="60"/>
        <end position="90"/>
    </location>
</feature>
<protein>
    <submittedName>
        <fullName evidence="2">Uncharacterized protein</fullName>
    </submittedName>
</protein>
<dbReference type="Proteomes" id="UP000269945">
    <property type="component" value="Unassembled WGS sequence"/>
</dbReference>
<evidence type="ECO:0000313" key="2">
    <source>
        <dbReference type="EMBL" id="VCW85646.1"/>
    </source>
</evidence>
<feature type="region of interest" description="Disordered" evidence="1">
    <location>
        <begin position="1"/>
        <end position="117"/>
    </location>
</feature>
<reference evidence="2 3" key="1">
    <citation type="submission" date="2018-10" db="EMBL/GenBank/DDBJ databases">
        <authorList>
            <person name="Ekblom R."/>
            <person name="Jareborg N."/>
        </authorList>
    </citation>
    <scope>NUCLEOTIDE SEQUENCE [LARGE SCALE GENOMIC DNA]</scope>
    <source>
        <tissue evidence="2">Muscle</tissue>
    </source>
</reference>
<evidence type="ECO:0000313" key="3">
    <source>
        <dbReference type="Proteomes" id="UP000269945"/>
    </source>
</evidence>
<feature type="compositionally biased region" description="Low complexity" evidence="1">
    <location>
        <begin position="26"/>
        <end position="38"/>
    </location>
</feature>
<sequence>WLDIGAAFVKNGTSPRKQKPFPQHFAASNSASQPASAAGRPPTRSSAGSRRAPGGTGTHGSRDIDSRPSWEGSKKDRVEMARLPARHPDPSADGTGSGATHHLDRPEGHEPVTAVAA</sequence>
<dbReference type="AlphaFoldDB" id="A0A9X9LT72"/>
<feature type="compositionally biased region" description="Basic and acidic residues" evidence="1">
    <location>
        <begin position="101"/>
        <end position="110"/>
    </location>
</feature>
<keyword evidence="3" id="KW-1185">Reference proteome</keyword>
<evidence type="ECO:0000256" key="1">
    <source>
        <dbReference type="SAM" id="MobiDB-lite"/>
    </source>
</evidence>
<proteinExistence type="predicted"/>
<feature type="non-terminal residue" evidence="2">
    <location>
        <position position="1"/>
    </location>
</feature>
<comment type="caution">
    <text evidence="2">The sequence shown here is derived from an EMBL/GenBank/DDBJ whole genome shotgun (WGS) entry which is preliminary data.</text>
</comment>
<organism evidence="2 3">
    <name type="scientific">Gulo gulo</name>
    <name type="common">Wolverine</name>
    <name type="synonym">Gluton</name>
    <dbReference type="NCBI Taxonomy" id="48420"/>
    <lineage>
        <taxon>Eukaryota</taxon>
        <taxon>Metazoa</taxon>
        <taxon>Chordata</taxon>
        <taxon>Craniata</taxon>
        <taxon>Vertebrata</taxon>
        <taxon>Euteleostomi</taxon>
        <taxon>Mammalia</taxon>
        <taxon>Eutheria</taxon>
        <taxon>Laurasiatheria</taxon>
        <taxon>Carnivora</taxon>
        <taxon>Caniformia</taxon>
        <taxon>Musteloidea</taxon>
        <taxon>Mustelidae</taxon>
        <taxon>Guloninae</taxon>
        <taxon>Gulo</taxon>
    </lineage>
</organism>